<keyword evidence="5 6" id="KW-0472">Membrane</keyword>
<keyword evidence="4 6" id="KW-1133">Transmembrane helix</keyword>
<dbReference type="AlphaFoldDB" id="I4BXF6"/>
<protein>
    <submittedName>
        <fullName evidence="7">Purine-cytosine permease-like transporter</fullName>
    </submittedName>
</protein>
<dbReference type="GO" id="GO:0005886">
    <property type="term" value="C:plasma membrane"/>
    <property type="evidence" value="ECO:0007669"/>
    <property type="project" value="TreeGrafter"/>
</dbReference>
<dbReference type="Proteomes" id="UP000006061">
    <property type="component" value="Chromosome"/>
</dbReference>
<dbReference type="KEGG" id="amo:Anamo_1354"/>
<evidence type="ECO:0000256" key="3">
    <source>
        <dbReference type="ARBA" id="ARBA00022692"/>
    </source>
</evidence>
<dbReference type="PANTHER" id="PTHR30569">
    <property type="entry name" value="CYTOSINE TRANSPORTER CODB"/>
    <property type="match status" value="1"/>
</dbReference>
<reference evidence="8" key="1">
    <citation type="journal article" date="2013" name="Stand. Genomic Sci.">
        <title>Complete genome sequence of the moderate thermophile Anaerobaculum mobile type strain (NGA(T)).</title>
        <authorList>
            <person name="Mavromatis K."/>
            <person name="Stackebrandt E."/>
            <person name="Held B."/>
            <person name="Lapidus A."/>
            <person name="Nolan M."/>
            <person name="Lucas S."/>
            <person name="Hammon N."/>
            <person name="Deshpande S."/>
            <person name="Cheng J.F."/>
            <person name="Tapia R."/>
            <person name="Goodwin L.A."/>
            <person name="Pitluck S."/>
            <person name="Liolios K."/>
            <person name="Pagani I."/>
            <person name="Ivanova N."/>
            <person name="Mikhailova N."/>
            <person name="Huntemann M."/>
            <person name="Pati A."/>
            <person name="Chen A."/>
            <person name="Palaniappan K."/>
            <person name="Land M."/>
            <person name="Rohde M."/>
            <person name="Spring S."/>
            <person name="Goker M."/>
            <person name="Woyke T."/>
            <person name="Detter J.C."/>
            <person name="Bristow J."/>
            <person name="Eisen J.A."/>
            <person name="Markowitz V."/>
            <person name="Hugenholtz P."/>
            <person name="Klenk H.P."/>
            <person name="Kyrpides N.C."/>
        </authorList>
    </citation>
    <scope>NUCLEOTIDE SEQUENCE</scope>
    <source>
        <strain evidence="8">ATCC BAA-54 / DSM 13181 / NGA</strain>
    </source>
</reference>
<name>I4BXF6_ACEMN</name>
<feature type="transmembrane region" description="Helical" evidence="6">
    <location>
        <begin position="371"/>
        <end position="389"/>
    </location>
</feature>
<keyword evidence="8" id="KW-1185">Reference proteome</keyword>
<dbReference type="CDD" id="cd11484">
    <property type="entry name" value="SLC-NCS1sbd_CobB-like"/>
    <property type="match status" value="1"/>
</dbReference>
<feature type="transmembrane region" description="Helical" evidence="6">
    <location>
        <begin position="395"/>
        <end position="413"/>
    </location>
</feature>
<dbReference type="STRING" id="891968.Anamo_1354"/>
<evidence type="ECO:0000256" key="4">
    <source>
        <dbReference type="ARBA" id="ARBA00022989"/>
    </source>
</evidence>
<dbReference type="Gene3D" id="1.10.4160.10">
    <property type="entry name" value="Hydantoin permease"/>
    <property type="match status" value="1"/>
</dbReference>
<dbReference type="HOGENOM" id="CLU_035711_1_0_0"/>
<feature type="transmembrane region" description="Helical" evidence="6">
    <location>
        <begin position="199"/>
        <end position="219"/>
    </location>
</feature>
<evidence type="ECO:0000256" key="2">
    <source>
        <dbReference type="ARBA" id="ARBA00008974"/>
    </source>
</evidence>
<proteinExistence type="inferred from homology"/>
<feature type="transmembrane region" description="Helical" evidence="6">
    <location>
        <begin position="132"/>
        <end position="151"/>
    </location>
</feature>
<keyword evidence="3 6" id="KW-0812">Transmembrane</keyword>
<evidence type="ECO:0000256" key="6">
    <source>
        <dbReference type="SAM" id="Phobius"/>
    </source>
</evidence>
<dbReference type="Pfam" id="PF02133">
    <property type="entry name" value="Transp_cyt_pur"/>
    <property type="match status" value="1"/>
</dbReference>
<dbReference type="PANTHER" id="PTHR30569:SF0">
    <property type="entry name" value="CYTOSINE PERMEASE"/>
    <property type="match status" value="1"/>
</dbReference>
<accession>I4BXF6</accession>
<dbReference type="InterPro" id="IPR030191">
    <property type="entry name" value="CodB"/>
</dbReference>
<dbReference type="InterPro" id="IPR001248">
    <property type="entry name" value="Pur-cyt_permease"/>
</dbReference>
<evidence type="ECO:0000256" key="1">
    <source>
        <dbReference type="ARBA" id="ARBA00004141"/>
    </source>
</evidence>
<comment type="similarity">
    <text evidence="2">Belongs to the purine-cytosine permease (2.A.39) family.</text>
</comment>
<dbReference type="GO" id="GO:0015209">
    <property type="term" value="F:cytosine transmembrane transporter activity"/>
    <property type="evidence" value="ECO:0007669"/>
    <property type="project" value="InterPro"/>
</dbReference>
<sequence length="423" mass="45634">MPTKNRANDYELTAVPFDQRKTFLGVTMVWTGFVFVIASMVAGGGLAAGLTFKEIVWVTILGNCFLTVVASLISVISCKTGLTFALITRYSFGIKGSRIASFFVPIVNIGWYTIQSALYGHLIAQLLHLGPIGEGIAMIASAILMGVFALIGIDALTVLGYVAIPNIIFLSIATTMKSVQLSGGWSSISQYIPASPTTLGYAFSIVVGTWIFSASTCIADIMRYAKNTKEAVLSAGCGLVGGNSLLIICGAITSIAMGDSDLTKVLLDMGLVIPSIILMSTNIWTTNAANVYSTSLNLANALNKGKKGILAVVLIVSALLTLTKPYNIGIFFVFLNTLGNIVPPLPGIIFADYYVLKHRYYDTSKLGYDDWNYIAWLSWVVSVLLVFVVKVGFPPVNGILFGFFTYLLLSVLLKRKHTYIQSR</sequence>
<feature type="transmembrane region" description="Helical" evidence="6">
    <location>
        <begin position="265"/>
        <end position="284"/>
    </location>
</feature>
<feature type="transmembrane region" description="Helical" evidence="6">
    <location>
        <begin position="305"/>
        <end position="322"/>
    </location>
</feature>
<feature type="transmembrane region" description="Helical" evidence="6">
    <location>
        <begin position="158"/>
        <end position="179"/>
    </location>
</feature>
<feature type="transmembrane region" description="Helical" evidence="6">
    <location>
        <begin position="328"/>
        <end position="350"/>
    </location>
</feature>
<feature type="transmembrane region" description="Helical" evidence="6">
    <location>
        <begin position="55"/>
        <end position="78"/>
    </location>
</feature>
<evidence type="ECO:0000313" key="8">
    <source>
        <dbReference type="Proteomes" id="UP000006061"/>
    </source>
</evidence>
<comment type="subcellular location">
    <subcellularLocation>
        <location evidence="1">Membrane</location>
        <topology evidence="1">Multi-pass membrane protein</topology>
    </subcellularLocation>
</comment>
<dbReference type="EMBL" id="CP003198">
    <property type="protein sequence ID" value="AFM21963.1"/>
    <property type="molecule type" value="Genomic_DNA"/>
</dbReference>
<dbReference type="PATRIC" id="fig|891968.3.peg.1350"/>
<feature type="transmembrane region" description="Helical" evidence="6">
    <location>
        <begin position="231"/>
        <end position="253"/>
    </location>
</feature>
<feature type="transmembrane region" description="Helical" evidence="6">
    <location>
        <begin position="23"/>
        <end position="49"/>
    </location>
</feature>
<dbReference type="eggNOG" id="COG1457">
    <property type="taxonomic scope" value="Bacteria"/>
</dbReference>
<organism evidence="7 8">
    <name type="scientific">Acetomicrobium mobile (strain ATCC BAA-54 / DSM 13181 / JCM 12221 / NGA)</name>
    <name type="common">Anaerobaculum mobile</name>
    <dbReference type="NCBI Taxonomy" id="891968"/>
    <lineage>
        <taxon>Bacteria</taxon>
        <taxon>Thermotogati</taxon>
        <taxon>Synergistota</taxon>
        <taxon>Synergistia</taxon>
        <taxon>Synergistales</taxon>
        <taxon>Acetomicrobiaceae</taxon>
        <taxon>Acetomicrobium</taxon>
    </lineage>
</organism>
<feature type="transmembrane region" description="Helical" evidence="6">
    <location>
        <begin position="99"/>
        <end position="120"/>
    </location>
</feature>
<evidence type="ECO:0000313" key="7">
    <source>
        <dbReference type="EMBL" id="AFM21963.1"/>
    </source>
</evidence>
<evidence type="ECO:0000256" key="5">
    <source>
        <dbReference type="ARBA" id="ARBA00023136"/>
    </source>
</evidence>
<gene>
    <name evidence="7" type="ordered locus">Anamo_1354</name>
</gene>